<dbReference type="InterPro" id="IPR048859">
    <property type="entry name" value="BTBD16_C"/>
</dbReference>
<evidence type="ECO:0000313" key="5">
    <source>
        <dbReference type="EMBL" id="KAK7498435.1"/>
    </source>
</evidence>
<feature type="region of interest" description="Disordered" evidence="2">
    <location>
        <begin position="1"/>
        <end position="24"/>
    </location>
</feature>
<dbReference type="InterPro" id="IPR011333">
    <property type="entry name" value="SKP1/BTB/POZ_sf"/>
</dbReference>
<dbReference type="CDD" id="cd18492">
    <property type="entry name" value="BACK_BTBD16"/>
    <property type="match status" value="1"/>
</dbReference>
<keyword evidence="6" id="KW-1185">Reference proteome</keyword>
<evidence type="ECO:0000256" key="1">
    <source>
        <dbReference type="ARBA" id="ARBA00016271"/>
    </source>
</evidence>
<proteinExistence type="predicted"/>
<evidence type="ECO:0000313" key="6">
    <source>
        <dbReference type="Proteomes" id="UP001519460"/>
    </source>
</evidence>
<reference evidence="5 6" key="1">
    <citation type="journal article" date="2023" name="Sci. Data">
        <title>Genome assembly of the Korean intertidal mud-creeper Batillaria attramentaria.</title>
        <authorList>
            <person name="Patra A.K."/>
            <person name="Ho P.T."/>
            <person name="Jun S."/>
            <person name="Lee S.J."/>
            <person name="Kim Y."/>
            <person name="Won Y.J."/>
        </authorList>
    </citation>
    <scope>NUCLEOTIDE SEQUENCE [LARGE SCALE GENOMIC DNA]</scope>
    <source>
        <strain evidence="5">Wonlab-2016</strain>
    </source>
</reference>
<organism evidence="5 6">
    <name type="scientific">Batillaria attramentaria</name>
    <dbReference type="NCBI Taxonomy" id="370345"/>
    <lineage>
        <taxon>Eukaryota</taxon>
        <taxon>Metazoa</taxon>
        <taxon>Spiralia</taxon>
        <taxon>Lophotrochozoa</taxon>
        <taxon>Mollusca</taxon>
        <taxon>Gastropoda</taxon>
        <taxon>Caenogastropoda</taxon>
        <taxon>Sorbeoconcha</taxon>
        <taxon>Cerithioidea</taxon>
        <taxon>Batillariidae</taxon>
        <taxon>Batillaria</taxon>
    </lineage>
</organism>
<protein>
    <recommendedName>
        <fullName evidence="1">BTB/POZ domain-containing protein 16</fullName>
    </recommendedName>
</protein>
<name>A0ABD0LGA0_9CAEN</name>
<accession>A0ABD0LGA0</accession>
<evidence type="ECO:0000259" key="3">
    <source>
        <dbReference type="Pfam" id="PF21059"/>
    </source>
</evidence>
<dbReference type="Proteomes" id="UP001519460">
    <property type="component" value="Unassembled WGS sequence"/>
</dbReference>
<evidence type="ECO:0000256" key="2">
    <source>
        <dbReference type="SAM" id="MobiDB-lite"/>
    </source>
</evidence>
<sequence length="647" mass="73264">MAEPRSTYFPAIPPPPPKASSSYSRHLRDAPYSALSGIVVDGRTPEKCRYQFQVMPRCRERLQVGATNRWRLPDALYTDLLGNAQALKAVNMPYNSTMVRIITAESPKLCTNLEANAPYTFRRSSDRPKTTCGAPLSREPATANLSGVSSKRQGDPAVPGSARMLAPKELFLYHSKKSMSFVGPDVLLKCLGMDWELHRPFLQKAENLAKKLLTVDDPAPQKYYRSPVSETLDSYISHSNFYSNEYRETAKNIAATKEGEKEEGIKPLNHPAHISEERVGSMSVIHLEIDDPLVTKRAMAIALGNLYHDDLDVDLSDVAGVLAAAAALGFKQLVEGCGNIMLKSINYHTVCRYHLAASKHQQEHVVLACERWLELNLIPQLSLQIQLREMSAELLQKILKSSRLFVLSEFSVFRTLAYWLFLQLNTDLQLMPPHSTVLAYFNSLPKCTSFLETDEGHLYLPLFQTVRLHGITDTNNIQDMQIMNILPQSWLINLLSQHYHALQAGGDMAMVRDFHSSGVRQGFIVDDEPHYHSEVVSLHGFHFELKTIREDAKANTYSIYMERLKPGDPILSFRQCERHTFSMRPDREVRYSLTVQYLHEGQHFMHTTGVTTHKFGLGERTCRSQVLTLKDLKEPIYVSFTLLFPPS</sequence>
<feature type="region of interest" description="Disordered" evidence="2">
    <location>
        <begin position="122"/>
        <end position="160"/>
    </location>
</feature>
<comment type="caution">
    <text evidence="5">The sequence shown here is derived from an EMBL/GenBank/DDBJ whole genome shotgun (WGS) entry which is preliminary data.</text>
</comment>
<dbReference type="EMBL" id="JACVVK020000051">
    <property type="protein sequence ID" value="KAK7498435.1"/>
    <property type="molecule type" value="Genomic_DNA"/>
</dbReference>
<dbReference type="PANTHER" id="PTHR46843">
    <property type="entry name" value="BTB/POZ DOMAIN-CONTAINING PROTEIN 16"/>
    <property type="match status" value="1"/>
</dbReference>
<dbReference type="InterPro" id="IPR056426">
    <property type="entry name" value="BTB_BTBDG"/>
</dbReference>
<feature type="domain" description="BTBDG BTB/POZ" evidence="4">
    <location>
        <begin position="263"/>
        <end position="341"/>
    </location>
</feature>
<dbReference type="PANTHER" id="PTHR46843:SF1">
    <property type="entry name" value="BTB_POZ DOMAIN-CONTAINING PROTEIN 16"/>
    <property type="match status" value="1"/>
</dbReference>
<feature type="domain" description="BTB/POZ" evidence="3">
    <location>
        <begin position="519"/>
        <end position="626"/>
    </location>
</feature>
<evidence type="ECO:0000259" key="4">
    <source>
        <dbReference type="Pfam" id="PF23998"/>
    </source>
</evidence>
<dbReference type="Pfam" id="PF23998">
    <property type="entry name" value="BTB_BTBDG"/>
    <property type="match status" value="1"/>
</dbReference>
<dbReference type="Gene3D" id="3.30.710.10">
    <property type="entry name" value="Potassium Channel Kv1.1, Chain A"/>
    <property type="match status" value="1"/>
</dbReference>
<gene>
    <name evidence="5" type="ORF">BaRGS_00010389</name>
</gene>
<dbReference type="SUPFAM" id="SSF54695">
    <property type="entry name" value="POZ domain"/>
    <property type="match status" value="1"/>
</dbReference>
<dbReference type="AlphaFoldDB" id="A0ABD0LGA0"/>
<dbReference type="Pfam" id="PF21059">
    <property type="entry name" value="BTBD16_C"/>
    <property type="match status" value="1"/>
</dbReference>
<dbReference type="InterPro" id="IPR042833">
    <property type="entry name" value="BTBD16"/>
</dbReference>